<feature type="non-terminal residue" evidence="1">
    <location>
        <position position="1"/>
    </location>
</feature>
<comment type="caution">
    <text evidence="1">The sequence shown here is derived from an EMBL/GenBank/DDBJ whole genome shotgun (WGS) entry which is preliminary data.</text>
</comment>
<protein>
    <submittedName>
        <fullName evidence="1">Uncharacterized protein</fullName>
    </submittedName>
</protein>
<evidence type="ECO:0000313" key="1">
    <source>
        <dbReference type="EMBL" id="KAG0491405.1"/>
    </source>
</evidence>
<accession>A0A835RFL9</accession>
<dbReference type="AlphaFoldDB" id="A0A835RFL9"/>
<gene>
    <name evidence="1" type="ORF">HPP92_004803</name>
</gene>
<dbReference type="OrthoDB" id="676756at2759"/>
<sequence length="58" mass="6583">SCEQHWKTRAKRSWSVASQKEIGAAIGNAKPTEGFASGCEKLTREESLSYYDWETDEE</sequence>
<organism evidence="1 2">
    <name type="scientific">Vanilla planifolia</name>
    <name type="common">Vanilla</name>
    <dbReference type="NCBI Taxonomy" id="51239"/>
    <lineage>
        <taxon>Eukaryota</taxon>
        <taxon>Viridiplantae</taxon>
        <taxon>Streptophyta</taxon>
        <taxon>Embryophyta</taxon>
        <taxon>Tracheophyta</taxon>
        <taxon>Spermatophyta</taxon>
        <taxon>Magnoliopsida</taxon>
        <taxon>Liliopsida</taxon>
        <taxon>Asparagales</taxon>
        <taxon>Orchidaceae</taxon>
        <taxon>Vanilloideae</taxon>
        <taxon>Vanilleae</taxon>
        <taxon>Vanilla</taxon>
    </lineage>
</organism>
<keyword evidence="2" id="KW-1185">Reference proteome</keyword>
<reference evidence="1 2" key="1">
    <citation type="journal article" date="2020" name="Nat. Food">
        <title>A phased Vanilla planifolia genome enables genetic improvement of flavour and production.</title>
        <authorList>
            <person name="Hasing T."/>
            <person name="Tang H."/>
            <person name="Brym M."/>
            <person name="Khazi F."/>
            <person name="Huang T."/>
            <person name="Chambers A.H."/>
        </authorList>
    </citation>
    <scope>NUCLEOTIDE SEQUENCE [LARGE SCALE GENOMIC DNA]</scope>
    <source>
        <tissue evidence="1">Leaf</tissue>
    </source>
</reference>
<dbReference type="Proteomes" id="UP000636800">
    <property type="component" value="Chromosome 2"/>
</dbReference>
<feature type="non-terminal residue" evidence="1">
    <location>
        <position position="58"/>
    </location>
</feature>
<dbReference type="EMBL" id="JADCNL010000002">
    <property type="protein sequence ID" value="KAG0491405.1"/>
    <property type="molecule type" value="Genomic_DNA"/>
</dbReference>
<proteinExistence type="predicted"/>
<evidence type="ECO:0000313" key="2">
    <source>
        <dbReference type="Proteomes" id="UP000636800"/>
    </source>
</evidence>
<name>A0A835RFL9_VANPL</name>